<sequence length="390" mass="44067">MTSQTRAERQRVFAAYREVFTGEKARVRKQKVIRRILLSHRSSCKIPIGDSEIDNVVPILKDLLNGRVFESEEQASKEFPMLFQDDQLVKQDKVIEMASEVSGERNASLERSTKPEHTGMSNDLENLTRDTSRGSPVIEGICAVVRPLQFPFEAWHHILSDVQKLLEESCFNFTKKWLPSILKKQGWTCAAAVELTKWLDVVKRHAKDLPGGCMNTGGQATLKGITPAIAQLRHTVVHRLPLTSEEFLVQINSARVLADILQDIGSATKLQKLYVVVDIYVKEMENNTKAMQQEVDSTLFKIKRQKEELIQREQQFLSSIAKKQIGMPVATGQALVKSIHTLLAPDKQDIIVNKQSMVKCNENTMSTNYGVIVEEDDIESDEDHLQTELG</sequence>
<comment type="caution">
    <text evidence="2">The sequence shown here is derived from an EMBL/GenBank/DDBJ whole genome shotgun (WGS) entry which is preliminary data.</text>
</comment>
<feature type="region of interest" description="Disordered" evidence="1">
    <location>
        <begin position="103"/>
        <end position="131"/>
    </location>
</feature>
<dbReference type="AlphaFoldDB" id="A0A9P4K020"/>
<accession>A0A9P4K020</accession>
<evidence type="ECO:0000256" key="1">
    <source>
        <dbReference type="SAM" id="MobiDB-lite"/>
    </source>
</evidence>
<organism evidence="2 3">
    <name type="scientific">Lojkania enalia</name>
    <dbReference type="NCBI Taxonomy" id="147567"/>
    <lineage>
        <taxon>Eukaryota</taxon>
        <taxon>Fungi</taxon>
        <taxon>Dikarya</taxon>
        <taxon>Ascomycota</taxon>
        <taxon>Pezizomycotina</taxon>
        <taxon>Dothideomycetes</taxon>
        <taxon>Pleosporomycetidae</taxon>
        <taxon>Pleosporales</taxon>
        <taxon>Pleosporales incertae sedis</taxon>
        <taxon>Lojkania</taxon>
    </lineage>
</organism>
<name>A0A9P4K020_9PLEO</name>
<keyword evidence="3" id="KW-1185">Reference proteome</keyword>
<proteinExistence type="predicted"/>
<gene>
    <name evidence="2" type="ORF">CC78DRAFT_571207</name>
</gene>
<evidence type="ECO:0000313" key="3">
    <source>
        <dbReference type="Proteomes" id="UP000800093"/>
    </source>
</evidence>
<dbReference type="EMBL" id="ML986681">
    <property type="protein sequence ID" value="KAF2260394.1"/>
    <property type="molecule type" value="Genomic_DNA"/>
</dbReference>
<evidence type="ECO:0000313" key="2">
    <source>
        <dbReference type="EMBL" id="KAF2260394.1"/>
    </source>
</evidence>
<dbReference type="Proteomes" id="UP000800093">
    <property type="component" value="Unassembled WGS sequence"/>
</dbReference>
<protein>
    <submittedName>
        <fullName evidence="2">Uncharacterized protein</fullName>
    </submittedName>
</protein>
<feature type="compositionally biased region" description="Basic and acidic residues" evidence="1">
    <location>
        <begin position="107"/>
        <end position="117"/>
    </location>
</feature>
<dbReference type="OrthoDB" id="5324651at2759"/>
<reference evidence="3" key="1">
    <citation type="journal article" date="2020" name="Stud. Mycol.">
        <title>101 Dothideomycetes genomes: A test case for predicting lifestyles and emergence of pathogens.</title>
        <authorList>
            <person name="Haridas S."/>
            <person name="Albert R."/>
            <person name="Binder M."/>
            <person name="Bloem J."/>
            <person name="LaButti K."/>
            <person name="Salamov A."/>
            <person name="Andreopoulos B."/>
            <person name="Baker S."/>
            <person name="Barry K."/>
            <person name="Bills G."/>
            <person name="Bluhm B."/>
            <person name="Cannon C."/>
            <person name="Castanera R."/>
            <person name="Culley D."/>
            <person name="Daum C."/>
            <person name="Ezra D."/>
            <person name="Gonzalez J."/>
            <person name="Henrissat B."/>
            <person name="Kuo A."/>
            <person name="Liang C."/>
            <person name="Lipzen A."/>
            <person name="Lutzoni F."/>
            <person name="Magnuson J."/>
            <person name="Mondo S."/>
            <person name="Nolan M."/>
            <person name="Ohm R."/>
            <person name="Pangilinan J."/>
            <person name="Park H.-J."/>
            <person name="Ramirez L."/>
            <person name="Alfaro M."/>
            <person name="Sun H."/>
            <person name="Tritt A."/>
            <person name="Yoshinaga Y."/>
            <person name="Zwiers L.-H."/>
            <person name="Turgeon B."/>
            <person name="Goodwin S."/>
            <person name="Spatafora J."/>
            <person name="Crous P."/>
            <person name="Grigoriev I."/>
        </authorList>
    </citation>
    <scope>NUCLEOTIDE SEQUENCE [LARGE SCALE GENOMIC DNA]</scope>
    <source>
        <strain evidence="3">CBS 304.66</strain>
    </source>
</reference>